<feature type="transmembrane region" description="Helical" evidence="8">
    <location>
        <begin position="259"/>
        <end position="280"/>
    </location>
</feature>
<dbReference type="InterPro" id="IPR002076">
    <property type="entry name" value="ELO_fam"/>
</dbReference>
<evidence type="ECO:0000256" key="3">
    <source>
        <dbReference type="ARBA" id="ARBA00022679"/>
    </source>
</evidence>
<feature type="transmembrane region" description="Helical" evidence="8">
    <location>
        <begin position="217"/>
        <end position="238"/>
    </location>
</feature>
<evidence type="ECO:0000256" key="5">
    <source>
        <dbReference type="ARBA" id="ARBA00022989"/>
    </source>
</evidence>
<reference evidence="9" key="1">
    <citation type="journal article" date="2020" name="Nature">
        <title>Giant virus diversity and host interactions through global metagenomics.</title>
        <authorList>
            <person name="Schulz F."/>
            <person name="Roux S."/>
            <person name="Paez-Espino D."/>
            <person name="Jungbluth S."/>
            <person name="Walsh D.A."/>
            <person name="Denef V.J."/>
            <person name="McMahon K.D."/>
            <person name="Konstantinidis K.T."/>
            <person name="Eloe-Fadrosh E.A."/>
            <person name="Kyrpides N.C."/>
            <person name="Woyke T."/>
        </authorList>
    </citation>
    <scope>NUCLEOTIDE SEQUENCE</scope>
    <source>
        <strain evidence="9">GVMAG-S-1016704-121</strain>
    </source>
</reference>
<feature type="transmembrane region" description="Helical" evidence="8">
    <location>
        <begin position="166"/>
        <end position="187"/>
    </location>
</feature>
<dbReference type="Pfam" id="PF01151">
    <property type="entry name" value="ELO"/>
    <property type="match status" value="1"/>
</dbReference>
<keyword evidence="5 8" id="KW-1133">Transmembrane helix</keyword>
<keyword evidence="3" id="KW-0808">Transferase</keyword>
<comment type="subcellular location">
    <subcellularLocation>
        <location evidence="1">Membrane</location>
        <topology evidence="1">Multi-pass membrane protein</topology>
    </subcellularLocation>
</comment>
<feature type="transmembrane region" description="Helical" evidence="8">
    <location>
        <begin position="194"/>
        <end position="211"/>
    </location>
</feature>
<dbReference type="InterPro" id="IPR030457">
    <property type="entry name" value="ELO_CS"/>
</dbReference>
<evidence type="ECO:0000256" key="6">
    <source>
        <dbReference type="ARBA" id="ARBA00023098"/>
    </source>
</evidence>
<evidence type="ECO:0000256" key="8">
    <source>
        <dbReference type="SAM" id="Phobius"/>
    </source>
</evidence>
<protein>
    <recommendedName>
        <fullName evidence="10">Very-long-chain 3-oxoacyl-CoA synthase</fullName>
    </recommendedName>
</protein>
<evidence type="ECO:0008006" key="10">
    <source>
        <dbReference type="Google" id="ProtNLM"/>
    </source>
</evidence>
<dbReference type="GO" id="GO:0034625">
    <property type="term" value="P:fatty acid elongation, monounsaturated fatty acid"/>
    <property type="evidence" value="ECO:0007669"/>
    <property type="project" value="TreeGrafter"/>
</dbReference>
<dbReference type="PROSITE" id="PS01188">
    <property type="entry name" value="ELO"/>
    <property type="match status" value="1"/>
</dbReference>
<proteinExistence type="predicted"/>
<dbReference type="GO" id="GO:0009922">
    <property type="term" value="F:fatty acid elongase activity"/>
    <property type="evidence" value="ECO:0007669"/>
    <property type="project" value="InterPro"/>
</dbReference>
<keyword evidence="2" id="KW-0444">Lipid biosynthesis</keyword>
<dbReference type="GO" id="GO:0034626">
    <property type="term" value="P:fatty acid elongation, polyunsaturated fatty acid"/>
    <property type="evidence" value="ECO:0007669"/>
    <property type="project" value="TreeGrafter"/>
</dbReference>
<name>A0A6C0LVB7_9ZZZZ</name>
<evidence type="ECO:0000313" key="9">
    <source>
        <dbReference type="EMBL" id="QHU33701.1"/>
    </source>
</evidence>
<dbReference type="PANTHER" id="PTHR11157:SF17">
    <property type="entry name" value="ELONGATION OF VERY LONG CHAIN FATTY ACIDS PROTEIN 6"/>
    <property type="match status" value="1"/>
</dbReference>
<dbReference type="EMBL" id="MN740560">
    <property type="protein sequence ID" value="QHU33701.1"/>
    <property type="molecule type" value="Genomic_DNA"/>
</dbReference>
<dbReference type="GO" id="GO:0030148">
    <property type="term" value="P:sphingolipid biosynthetic process"/>
    <property type="evidence" value="ECO:0007669"/>
    <property type="project" value="TreeGrafter"/>
</dbReference>
<keyword evidence="6" id="KW-0443">Lipid metabolism</keyword>
<feature type="transmembrane region" description="Helical" evidence="8">
    <location>
        <begin position="292"/>
        <end position="310"/>
    </location>
</feature>
<feature type="transmembrane region" description="Helical" evidence="8">
    <location>
        <begin position="112"/>
        <end position="132"/>
    </location>
</feature>
<sequence length="322" mass="37794">MFGKYRDLILNNQSDIYHSTTCHYHNWPTLIHTPINELLFPSLPRECDFGYDIPQFKKHIDIFDGWRMIHFTSSNWCIPITFCLCYLLMIAGTKKYMGPKDGGRAPIRANKYIIAWNLFLSFFSFIGVYFTLPYHLFDEENGLFVHGFYSTVCNTGAYYGNGNVGFFVWLFIYSKMVELVDTFFLLIRKNPVIFLHWYHHLTVLLYCWHAYSVRIGSGIWFATMNYFVHSLMYLYFAMTQYSPAAKKFAKKFSKFITTIQILQMVIGLIVTLAAMLYVTFDVPCYTSLVNSILGLMMYASYFVLFVQLYVSHYVSPKRVKKV</sequence>
<organism evidence="9">
    <name type="scientific">viral metagenome</name>
    <dbReference type="NCBI Taxonomy" id="1070528"/>
    <lineage>
        <taxon>unclassified sequences</taxon>
        <taxon>metagenomes</taxon>
        <taxon>organismal metagenomes</taxon>
    </lineage>
</organism>
<evidence type="ECO:0000256" key="1">
    <source>
        <dbReference type="ARBA" id="ARBA00004141"/>
    </source>
</evidence>
<dbReference type="PANTHER" id="PTHR11157">
    <property type="entry name" value="FATTY ACID ACYL TRANSFERASE-RELATED"/>
    <property type="match status" value="1"/>
</dbReference>
<accession>A0A6C0LVB7</accession>
<keyword evidence="7 8" id="KW-0472">Membrane</keyword>
<dbReference type="GO" id="GO:0019367">
    <property type="term" value="P:fatty acid elongation, saturated fatty acid"/>
    <property type="evidence" value="ECO:0007669"/>
    <property type="project" value="TreeGrafter"/>
</dbReference>
<evidence type="ECO:0000256" key="7">
    <source>
        <dbReference type="ARBA" id="ARBA00023136"/>
    </source>
</evidence>
<evidence type="ECO:0000256" key="2">
    <source>
        <dbReference type="ARBA" id="ARBA00022516"/>
    </source>
</evidence>
<dbReference type="AlphaFoldDB" id="A0A6C0LVB7"/>
<keyword evidence="4 8" id="KW-0812">Transmembrane</keyword>
<feature type="transmembrane region" description="Helical" evidence="8">
    <location>
        <begin position="73"/>
        <end position="91"/>
    </location>
</feature>
<evidence type="ECO:0000256" key="4">
    <source>
        <dbReference type="ARBA" id="ARBA00022692"/>
    </source>
</evidence>
<dbReference type="GO" id="GO:0042761">
    <property type="term" value="P:very long-chain fatty acid biosynthetic process"/>
    <property type="evidence" value="ECO:0007669"/>
    <property type="project" value="TreeGrafter"/>
</dbReference>
<dbReference type="GO" id="GO:0005789">
    <property type="term" value="C:endoplasmic reticulum membrane"/>
    <property type="evidence" value="ECO:0007669"/>
    <property type="project" value="TreeGrafter"/>
</dbReference>